<evidence type="ECO:0000256" key="10">
    <source>
        <dbReference type="ARBA" id="ARBA00023132"/>
    </source>
</evidence>
<evidence type="ECO:0000256" key="5">
    <source>
        <dbReference type="ARBA" id="ARBA00022692"/>
    </source>
</evidence>
<evidence type="ECO:0000256" key="13">
    <source>
        <dbReference type="SAM" id="Phobius"/>
    </source>
</evidence>
<dbReference type="GO" id="GO:0106166">
    <property type="term" value="F:spindle pole body-nuclear membrane anchor activity"/>
    <property type="evidence" value="ECO:0007669"/>
    <property type="project" value="TreeGrafter"/>
</dbReference>
<feature type="transmembrane region" description="Helical" evidence="13">
    <location>
        <begin position="253"/>
        <end position="274"/>
    </location>
</feature>
<dbReference type="GO" id="GO:0070762">
    <property type="term" value="C:nuclear pore transmembrane ring"/>
    <property type="evidence" value="ECO:0007669"/>
    <property type="project" value="TreeGrafter"/>
</dbReference>
<accession>A0AAD5RH38</accession>
<keyword evidence="10" id="KW-0906">Nuclear pore complex</keyword>
<feature type="transmembrane region" description="Helical" evidence="13">
    <location>
        <begin position="192"/>
        <end position="214"/>
    </location>
</feature>
<dbReference type="PANTHER" id="PTHR13269">
    <property type="entry name" value="NUCLEOPORIN NDC1"/>
    <property type="match status" value="1"/>
</dbReference>
<dbReference type="Pfam" id="PF09531">
    <property type="entry name" value="Ndc1_Nup"/>
    <property type="match status" value="1"/>
</dbReference>
<feature type="transmembrane region" description="Helical" evidence="13">
    <location>
        <begin position="25"/>
        <end position="46"/>
    </location>
</feature>
<dbReference type="GO" id="GO:0015031">
    <property type="term" value="P:protein transport"/>
    <property type="evidence" value="ECO:0007669"/>
    <property type="project" value="UniProtKB-KW"/>
</dbReference>
<evidence type="ECO:0000256" key="8">
    <source>
        <dbReference type="ARBA" id="ARBA00022989"/>
    </source>
</evidence>
<evidence type="ECO:0000256" key="3">
    <source>
        <dbReference type="ARBA" id="ARBA00005760"/>
    </source>
</evidence>
<comment type="similarity">
    <text evidence="3">Belongs to the NDC1 family.</text>
</comment>
<proteinExistence type="inferred from homology"/>
<gene>
    <name evidence="14" type="ORF">MKZ38_008450</name>
</gene>
<keyword evidence="12" id="KW-0539">Nucleus</keyword>
<keyword evidence="11 13" id="KW-0472">Membrane</keyword>
<evidence type="ECO:0000256" key="11">
    <source>
        <dbReference type="ARBA" id="ARBA00023136"/>
    </source>
</evidence>
<evidence type="ECO:0000256" key="1">
    <source>
        <dbReference type="ARBA" id="ARBA00004232"/>
    </source>
</evidence>
<keyword evidence="9" id="KW-0811">Translocation</keyword>
<dbReference type="EMBL" id="JAKWBI020000589">
    <property type="protein sequence ID" value="KAJ2893557.1"/>
    <property type="molecule type" value="Genomic_DNA"/>
</dbReference>
<evidence type="ECO:0000256" key="7">
    <source>
        <dbReference type="ARBA" id="ARBA00022927"/>
    </source>
</evidence>
<dbReference type="InterPro" id="IPR019049">
    <property type="entry name" value="Nucleoporin_prot_Ndc1/Nup"/>
</dbReference>
<dbReference type="Proteomes" id="UP001201980">
    <property type="component" value="Unassembled WGS sequence"/>
</dbReference>
<feature type="transmembrane region" description="Helical" evidence="13">
    <location>
        <begin position="52"/>
        <end position="72"/>
    </location>
</feature>
<name>A0AAD5RH38_9PEZI</name>
<dbReference type="GO" id="GO:0031965">
    <property type="term" value="C:nuclear membrane"/>
    <property type="evidence" value="ECO:0007669"/>
    <property type="project" value="UniProtKB-SubCell"/>
</dbReference>
<evidence type="ECO:0000313" key="14">
    <source>
        <dbReference type="EMBL" id="KAJ2893557.1"/>
    </source>
</evidence>
<dbReference type="GO" id="GO:0070631">
    <property type="term" value="P:spindle pole body localization"/>
    <property type="evidence" value="ECO:0007669"/>
    <property type="project" value="TreeGrafter"/>
</dbReference>
<comment type="caution">
    <text evidence="14">The sequence shown here is derived from an EMBL/GenBank/DDBJ whole genome shotgun (WGS) entry which is preliminary data.</text>
</comment>
<keyword evidence="5 13" id="KW-0812">Transmembrane</keyword>
<dbReference type="AlphaFoldDB" id="A0AAD5RH38"/>
<evidence type="ECO:0000313" key="15">
    <source>
        <dbReference type="Proteomes" id="UP001201980"/>
    </source>
</evidence>
<keyword evidence="8 13" id="KW-1133">Transmembrane helix</keyword>
<reference evidence="14" key="1">
    <citation type="submission" date="2022-07" db="EMBL/GenBank/DDBJ databases">
        <title>Draft genome sequence of Zalerion maritima ATCC 34329, a (micro)plastics degrading marine fungus.</title>
        <authorList>
            <person name="Paco A."/>
            <person name="Goncalves M.F.M."/>
            <person name="Rocha-Santos T.A.P."/>
            <person name="Alves A."/>
        </authorList>
    </citation>
    <scope>NUCLEOTIDE SEQUENCE</scope>
    <source>
        <strain evidence="14">ATCC 34329</strain>
    </source>
</reference>
<dbReference type="PANTHER" id="PTHR13269:SF6">
    <property type="entry name" value="NUCLEOPORIN NDC1"/>
    <property type="match status" value="1"/>
</dbReference>
<keyword evidence="7" id="KW-0653">Protein transport</keyword>
<keyword evidence="6" id="KW-0509">mRNA transport</keyword>
<dbReference type="GO" id="GO:0005816">
    <property type="term" value="C:spindle pole body"/>
    <property type="evidence" value="ECO:0007669"/>
    <property type="project" value="TreeGrafter"/>
</dbReference>
<dbReference type="GO" id="GO:0006999">
    <property type="term" value="P:nuclear pore organization"/>
    <property type="evidence" value="ECO:0007669"/>
    <property type="project" value="TreeGrafter"/>
</dbReference>
<evidence type="ECO:0000256" key="9">
    <source>
        <dbReference type="ARBA" id="ARBA00023010"/>
    </source>
</evidence>
<organism evidence="14 15">
    <name type="scientific">Zalerion maritima</name>
    <dbReference type="NCBI Taxonomy" id="339359"/>
    <lineage>
        <taxon>Eukaryota</taxon>
        <taxon>Fungi</taxon>
        <taxon>Dikarya</taxon>
        <taxon>Ascomycota</taxon>
        <taxon>Pezizomycotina</taxon>
        <taxon>Sordariomycetes</taxon>
        <taxon>Lulworthiomycetidae</taxon>
        <taxon>Lulworthiales</taxon>
        <taxon>Lulworthiaceae</taxon>
        <taxon>Zalerion</taxon>
    </lineage>
</organism>
<evidence type="ECO:0000256" key="12">
    <source>
        <dbReference type="ARBA" id="ARBA00023242"/>
    </source>
</evidence>
<protein>
    <recommendedName>
        <fullName evidence="16">Nuclear envelope protein</fullName>
    </recommendedName>
</protein>
<evidence type="ECO:0008006" key="16">
    <source>
        <dbReference type="Google" id="ProtNLM"/>
    </source>
</evidence>
<evidence type="ECO:0000256" key="6">
    <source>
        <dbReference type="ARBA" id="ARBA00022816"/>
    </source>
</evidence>
<feature type="transmembrane region" description="Helical" evidence="13">
    <location>
        <begin position="104"/>
        <end position="123"/>
    </location>
</feature>
<dbReference type="GO" id="GO:0051028">
    <property type="term" value="P:mRNA transport"/>
    <property type="evidence" value="ECO:0007669"/>
    <property type="project" value="UniProtKB-KW"/>
</dbReference>
<keyword evidence="15" id="KW-1185">Reference proteome</keyword>
<evidence type="ECO:0000256" key="4">
    <source>
        <dbReference type="ARBA" id="ARBA00022448"/>
    </source>
</evidence>
<keyword evidence="4" id="KW-0813">Transport</keyword>
<sequence>MSTSKIVARRVPYKDFLQPALQRRFVLASALILVISYFEAVLVGSWHSWLWAWFPIIRTFFFFICAFSIILLRVAHYHVGIRTASSPIQVAQNALFAAKSWEILATYVVFGWFFSQFYLLYAADRLGLQWILHQAGDRARLNEKPIFFSTYFVTLAVVHAVHHIAADVDQLPLGTITPANLVSRINSKLPNIATKAAVATVAALMLHLLCYSLFMRSSAWGWALWSLRPFFNLPKSNMLPSIYPYHLWLFSRMVYVGWLLSFLWIAGNFGFSVLMKAEPLKHGKPITSESKDPNGSLLNGLKSKKFSVKCFAMWELAFVARDFEDRRKTIFDDIDRLDGPMWSQVYQVCLGVVTGVQQNMNNVGKQPEGPKVEEAKKEEARPKVAVPPSARNVCIQRPERDDIVTHVQKELKSISQSPGKTPLHELSPIARKAITDAKNKYLTMEQQEAMTRDGINSAVKTRVTQLLNHPIGVLIRRDFGQRLAAVVFDSEEVEISLYVNAVNVLTKLSVNSLAEDQYGHVQRDVASIIRTFTTTLNKLEAFATAFPTHWLDGNAERECRQVNELVGALRLGLRELLDAFGEFAEDLRLSRADMRQAMDATLEPQK</sequence>
<evidence type="ECO:0000256" key="2">
    <source>
        <dbReference type="ARBA" id="ARBA00004567"/>
    </source>
</evidence>
<comment type="subcellular location">
    <subcellularLocation>
        <location evidence="1">Nucleus membrane</location>
        <topology evidence="1">Multi-pass membrane protein</topology>
    </subcellularLocation>
    <subcellularLocation>
        <location evidence="2">Nucleus</location>
        <location evidence="2">Nuclear pore complex</location>
    </subcellularLocation>
</comment>